<dbReference type="Proteomes" id="UP000765509">
    <property type="component" value="Unassembled WGS sequence"/>
</dbReference>
<name>A0A9Q3K0A9_9BASI</name>
<comment type="caution">
    <text evidence="1">The sequence shown here is derived from an EMBL/GenBank/DDBJ whole genome shotgun (WGS) entry which is preliminary data.</text>
</comment>
<gene>
    <name evidence="1" type="ORF">O181_111647</name>
</gene>
<proteinExistence type="predicted"/>
<reference evidence="1" key="1">
    <citation type="submission" date="2021-03" db="EMBL/GenBank/DDBJ databases">
        <title>Draft genome sequence of rust myrtle Austropuccinia psidii MF-1, a brazilian biotype.</title>
        <authorList>
            <person name="Quecine M.C."/>
            <person name="Pachon D.M.R."/>
            <person name="Bonatelli M.L."/>
            <person name="Correr F.H."/>
            <person name="Franceschini L.M."/>
            <person name="Leite T.F."/>
            <person name="Margarido G.R.A."/>
            <person name="Almeida C.A."/>
            <person name="Ferrarezi J.A."/>
            <person name="Labate C.A."/>
        </authorList>
    </citation>
    <scope>NUCLEOTIDE SEQUENCE</scope>
    <source>
        <strain evidence="1">MF-1</strain>
    </source>
</reference>
<protein>
    <submittedName>
        <fullName evidence="1">Uncharacterized protein</fullName>
    </submittedName>
</protein>
<evidence type="ECO:0000313" key="1">
    <source>
        <dbReference type="EMBL" id="MBW0571932.1"/>
    </source>
</evidence>
<dbReference type="EMBL" id="AVOT02089123">
    <property type="protein sequence ID" value="MBW0571932.1"/>
    <property type="molecule type" value="Genomic_DNA"/>
</dbReference>
<dbReference type="OrthoDB" id="2519134at2759"/>
<keyword evidence="2" id="KW-1185">Reference proteome</keyword>
<evidence type="ECO:0000313" key="2">
    <source>
        <dbReference type="Proteomes" id="UP000765509"/>
    </source>
</evidence>
<accession>A0A9Q3K0A9</accession>
<organism evidence="1 2">
    <name type="scientific">Austropuccinia psidii MF-1</name>
    <dbReference type="NCBI Taxonomy" id="1389203"/>
    <lineage>
        <taxon>Eukaryota</taxon>
        <taxon>Fungi</taxon>
        <taxon>Dikarya</taxon>
        <taxon>Basidiomycota</taxon>
        <taxon>Pucciniomycotina</taxon>
        <taxon>Pucciniomycetes</taxon>
        <taxon>Pucciniales</taxon>
        <taxon>Sphaerophragmiaceae</taxon>
        <taxon>Austropuccinia</taxon>
    </lineage>
</organism>
<sequence>MDEFCIPNPPVPLQAQIDEVTIFLDMISYFEGLKRPSISPMELISMACQSPSGSNNAEESYNISCNSDQQLKIFQDLILDVMISYVIFKAQASLNNVSPNHTEQSKCVKKRKALHSNNQISLVIIHSAPQAVTSNADNDLQVETANKKLIEYCSRHNFLPFVYYLILGVKRLFTAQKDHRNFSIYNAMLILCSFHLIHQHVKPPSPKEPVWKNLSFHLKSFFSKGMKPFTDVQLVCPPSQHQLAQYITSVF</sequence>
<dbReference type="AlphaFoldDB" id="A0A9Q3K0A9"/>